<keyword evidence="1" id="KW-0472">Membrane</keyword>
<sequence>MCRGFNPKEELQCLKIKSFYINLSFSTTSIFQKSLPDSLTLHFLPRINDGPLGINGLNIRPDTLSFITLHRVVSADTTRGTAIYGSRERLRVSEGSRFEVYASDGKVLKGIFRKDEGENWKMDCMSSQLEGDYGGGLIHFLREADVCVEVDGHVAVMRENVRKKKGRCLEGWLEEIPEEREFESDGGCCCCCDCDEKVGGMMDGGDCEMDAAVRWAVDVGIWVMCLGVGYLVSKASCMKFSRQRRLF</sequence>
<protein>
    <submittedName>
        <fullName evidence="2">Uncharacterized protein</fullName>
    </submittedName>
</protein>
<evidence type="ECO:0000256" key="1">
    <source>
        <dbReference type="SAM" id="Phobius"/>
    </source>
</evidence>
<keyword evidence="1" id="KW-0812">Transmembrane</keyword>
<reference evidence="2 3" key="1">
    <citation type="submission" date="2024-11" db="EMBL/GenBank/DDBJ databases">
        <title>A near-complete genome assembly of Cinchona calisaya.</title>
        <authorList>
            <person name="Lian D.C."/>
            <person name="Zhao X.W."/>
            <person name="Wei L."/>
        </authorList>
    </citation>
    <scope>NUCLEOTIDE SEQUENCE [LARGE SCALE GENOMIC DNA]</scope>
    <source>
        <tissue evidence="2">Nenye</tissue>
    </source>
</reference>
<dbReference type="AlphaFoldDB" id="A0ABD2XXS8"/>
<dbReference type="PANTHER" id="PTHR37244">
    <property type="entry name" value="NADP-SPECIFIC GLUTAMATE DEHYDROGENASE"/>
    <property type="match status" value="1"/>
</dbReference>
<dbReference type="EMBL" id="JBJUIK010000017">
    <property type="protein sequence ID" value="KAL3499085.1"/>
    <property type="molecule type" value="Genomic_DNA"/>
</dbReference>
<dbReference type="Proteomes" id="UP001630127">
    <property type="component" value="Unassembled WGS sequence"/>
</dbReference>
<proteinExistence type="predicted"/>
<feature type="transmembrane region" description="Helical" evidence="1">
    <location>
        <begin position="212"/>
        <end position="232"/>
    </location>
</feature>
<dbReference type="PANTHER" id="PTHR37244:SF1">
    <property type="entry name" value="NADP-SPECIFIC GLUTAMATE DEHYDROGENASE"/>
    <property type="match status" value="1"/>
</dbReference>
<gene>
    <name evidence="2" type="ORF">ACH5RR_041817</name>
</gene>
<organism evidence="2 3">
    <name type="scientific">Cinchona calisaya</name>
    <dbReference type="NCBI Taxonomy" id="153742"/>
    <lineage>
        <taxon>Eukaryota</taxon>
        <taxon>Viridiplantae</taxon>
        <taxon>Streptophyta</taxon>
        <taxon>Embryophyta</taxon>
        <taxon>Tracheophyta</taxon>
        <taxon>Spermatophyta</taxon>
        <taxon>Magnoliopsida</taxon>
        <taxon>eudicotyledons</taxon>
        <taxon>Gunneridae</taxon>
        <taxon>Pentapetalae</taxon>
        <taxon>asterids</taxon>
        <taxon>lamiids</taxon>
        <taxon>Gentianales</taxon>
        <taxon>Rubiaceae</taxon>
        <taxon>Cinchonoideae</taxon>
        <taxon>Cinchoneae</taxon>
        <taxon>Cinchona</taxon>
    </lineage>
</organism>
<comment type="caution">
    <text evidence="2">The sequence shown here is derived from an EMBL/GenBank/DDBJ whole genome shotgun (WGS) entry which is preliminary data.</text>
</comment>
<accession>A0ABD2XXS8</accession>
<name>A0ABD2XXS8_9GENT</name>
<keyword evidence="1" id="KW-1133">Transmembrane helix</keyword>
<evidence type="ECO:0000313" key="3">
    <source>
        <dbReference type="Proteomes" id="UP001630127"/>
    </source>
</evidence>
<evidence type="ECO:0000313" key="2">
    <source>
        <dbReference type="EMBL" id="KAL3499085.1"/>
    </source>
</evidence>
<keyword evidence="3" id="KW-1185">Reference proteome</keyword>